<sequence length="105" mass="12281">MDGESLLGGIPYPWEVRRRHVDTRFMAIRFYNTDSGMETEYDPRLESIPIPMDWEPIEFEWAPSDPINCRKFRNKVTGAIINSDPRLFPEALLERGILIRTITLV</sequence>
<dbReference type="EMBL" id="JAWHQM010000003">
    <property type="protein sequence ID" value="KAK5626423.1"/>
    <property type="molecule type" value="Genomic_DNA"/>
</dbReference>
<keyword evidence="2" id="KW-1185">Reference proteome</keyword>
<dbReference type="AlphaFoldDB" id="A0AAN7Z475"/>
<evidence type="ECO:0000313" key="2">
    <source>
        <dbReference type="Proteomes" id="UP001305414"/>
    </source>
</evidence>
<organism evidence="1 2">
    <name type="scientific">Xylaria bambusicola</name>
    <dbReference type="NCBI Taxonomy" id="326684"/>
    <lineage>
        <taxon>Eukaryota</taxon>
        <taxon>Fungi</taxon>
        <taxon>Dikarya</taxon>
        <taxon>Ascomycota</taxon>
        <taxon>Pezizomycotina</taxon>
        <taxon>Sordariomycetes</taxon>
        <taxon>Xylariomycetidae</taxon>
        <taxon>Xylariales</taxon>
        <taxon>Xylariaceae</taxon>
        <taxon>Xylaria</taxon>
    </lineage>
</organism>
<protein>
    <submittedName>
        <fullName evidence="1">Uncharacterized protein</fullName>
    </submittedName>
</protein>
<reference evidence="1 2" key="1">
    <citation type="submission" date="2023-10" db="EMBL/GenBank/DDBJ databases">
        <title>Draft genome sequence of Xylaria bambusicola isolate GMP-LS, the root and basal stem rot pathogen of sugarcane in Indonesia.</title>
        <authorList>
            <person name="Selvaraj P."/>
            <person name="Muralishankar V."/>
            <person name="Muruganantham S."/>
            <person name="Sp S."/>
            <person name="Haryani S."/>
            <person name="Lau K.J.X."/>
            <person name="Naqvi N.I."/>
        </authorList>
    </citation>
    <scope>NUCLEOTIDE SEQUENCE [LARGE SCALE GENOMIC DNA]</scope>
    <source>
        <strain evidence="1">GMP-LS</strain>
    </source>
</reference>
<name>A0AAN7Z475_9PEZI</name>
<evidence type="ECO:0000313" key="1">
    <source>
        <dbReference type="EMBL" id="KAK5626423.1"/>
    </source>
</evidence>
<gene>
    <name evidence="1" type="ORF">RRF57_002138</name>
</gene>
<proteinExistence type="predicted"/>
<comment type="caution">
    <text evidence="1">The sequence shown here is derived from an EMBL/GenBank/DDBJ whole genome shotgun (WGS) entry which is preliminary data.</text>
</comment>
<accession>A0AAN7Z475</accession>
<dbReference type="Proteomes" id="UP001305414">
    <property type="component" value="Unassembled WGS sequence"/>
</dbReference>